<dbReference type="EMBL" id="WHWB01032419">
    <property type="protein sequence ID" value="KAJ7425746.1"/>
    <property type="molecule type" value="Genomic_DNA"/>
</dbReference>
<protein>
    <submittedName>
        <fullName evidence="2">Uncharacterized protein</fullName>
    </submittedName>
</protein>
<keyword evidence="3" id="KW-1185">Reference proteome</keyword>
<organism evidence="2 3">
    <name type="scientific">Willisornis vidua</name>
    <name type="common">Xingu scale-backed antbird</name>
    <dbReference type="NCBI Taxonomy" id="1566151"/>
    <lineage>
        <taxon>Eukaryota</taxon>
        <taxon>Metazoa</taxon>
        <taxon>Chordata</taxon>
        <taxon>Craniata</taxon>
        <taxon>Vertebrata</taxon>
        <taxon>Euteleostomi</taxon>
        <taxon>Archelosauria</taxon>
        <taxon>Archosauria</taxon>
        <taxon>Dinosauria</taxon>
        <taxon>Saurischia</taxon>
        <taxon>Theropoda</taxon>
        <taxon>Coelurosauria</taxon>
        <taxon>Aves</taxon>
        <taxon>Neognathae</taxon>
        <taxon>Neoaves</taxon>
        <taxon>Telluraves</taxon>
        <taxon>Australaves</taxon>
        <taxon>Passeriformes</taxon>
        <taxon>Thamnophilidae</taxon>
        <taxon>Willisornis</taxon>
    </lineage>
</organism>
<feature type="compositionally biased region" description="Low complexity" evidence="1">
    <location>
        <begin position="57"/>
        <end position="68"/>
    </location>
</feature>
<evidence type="ECO:0000256" key="1">
    <source>
        <dbReference type="SAM" id="MobiDB-lite"/>
    </source>
</evidence>
<feature type="region of interest" description="Disordered" evidence="1">
    <location>
        <begin position="1"/>
        <end position="100"/>
    </location>
</feature>
<name>A0ABQ9DTT7_9PASS</name>
<dbReference type="Proteomes" id="UP001145742">
    <property type="component" value="Unassembled WGS sequence"/>
</dbReference>
<comment type="caution">
    <text evidence="2">The sequence shown here is derived from an EMBL/GenBank/DDBJ whole genome shotgun (WGS) entry which is preliminary data.</text>
</comment>
<gene>
    <name evidence="2" type="ORF">WISP_22187</name>
</gene>
<accession>A0ABQ9DTT7</accession>
<proteinExistence type="predicted"/>
<reference evidence="2" key="1">
    <citation type="submission" date="2019-10" db="EMBL/GenBank/DDBJ databases">
        <authorList>
            <person name="Soares A.E.R."/>
            <person name="Aleixo A."/>
            <person name="Schneider P."/>
            <person name="Miyaki C.Y."/>
            <person name="Schneider M.P."/>
            <person name="Mello C."/>
            <person name="Vasconcelos A.T.R."/>
        </authorList>
    </citation>
    <scope>NUCLEOTIDE SEQUENCE</scope>
    <source>
        <tissue evidence="2">Muscle</tissue>
    </source>
</reference>
<feature type="compositionally biased region" description="Basic and acidic residues" evidence="1">
    <location>
        <begin position="73"/>
        <end position="85"/>
    </location>
</feature>
<evidence type="ECO:0000313" key="3">
    <source>
        <dbReference type="Proteomes" id="UP001145742"/>
    </source>
</evidence>
<evidence type="ECO:0000313" key="2">
    <source>
        <dbReference type="EMBL" id="KAJ7425746.1"/>
    </source>
</evidence>
<sequence>MTLQVVVRPEQRPGPQMQKQGEQPWRGEKKQLTKKQQQQQQRGAARSNQEQPENGFSSTSAHTHTHSAPEFCPAKKMEKSPKPKETTCPPPNHQEEDGSS</sequence>
<feature type="compositionally biased region" description="Polar residues" evidence="1">
    <location>
        <begin position="46"/>
        <end position="56"/>
    </location>
</feature>